<evidence type="ECO:0000313" key="2">
    <source>
        <dbReference type="EMBL" id="CAH0104641.1"/>
    </source>
</evidence>
<gene>
    <name evidence="2" type="ORF">DGAL_LOCUS7552</name>
</gene>
<evidence type="ECO:0000313" key="3">
    <source>
        <dbReference type="Proteomes" id="UP000789390"/>
    </source>
</evidence>
<dbReference type="AlphaFoldDB" id="A0A8J2RQK4"/>
<sequence length="243" mass="27567">MACLNDKFVTLAEGIKEPSCNVYAVVNCVVQEPKLTRRKTHHGICILIDHSCYEGSVKREEFCIQIFTPSKSCAVMIENGDILLLRGITKQQCLKNPEKSEFLFRSDNENVMVVFQKGQKDVVRVGSGIGPVPQDITLENQRFVESLNNWHRHIKMVPFPGPAPVKSPARPPTNWPLKLKQQLAELDLYSLSLRPEQQSQASCLLAEATARIRKLINIEKTPKRQNDRENECENLSKKIKSES</sequence>
<reference evidence="2" key="1">
    <citation type="submission" date="2021-11" db="EMBL/GenBank/DDBJ databases">
        <authorList>
            <person name="Schell T."/>
        </authorList>
    </citation>
    <scope>NUCLEOTIDE SEQUENCE</scope>
    <source>
        <strain evidence="2">M5</strain>
    </source>
</reference>
<dbReference type="EMBL" id="CAKKLH010000148">
    <property type="protein sequence ID" value="CAH0104641.1"/>
    <property type="molecule type" value="Genomic_DNA"/>
</dbReference>
<organism evidence="2 3">
    <name type="scientific">Daphnia galeata</name>
    <dbReference type="NCBI Taxonomy" id="27404"/>
    <lineage>
        <taxon>Eukaryota</taxon>
        <taxon>Metazoa</taxon>
        <taxon>Ecdysozoa</taxon>
        <taxon>Arthropoda</taxon>
        <taxon>Crustacea</taxon>
        <taxon>Branchiopoda</taxon>
        <taxon>Diplostraca</taxon>
        <taxon>Cladocera</taxon>
        <taxon>Anomopoda</taxon>
        <taxon>Daphniidae</taxon>
        <taxon>Daphnia</taxon>
    </lineage>
</organism>
<dbReference type="SUPFAM" id="SSF50249">
    <property type="entry name" value="Nucleic acid-binding proteins"/>
    <property type="match status" value="1"/>
</dbReference>
<evidence type="ECO:0000256" key="1">
    <source>
        <dbReference type="SAM" id="MobiDB-lite"/>
    </source>
</evidence>
<keyword evidence="3" id="KW-1185">Reference proteome</keyword>
<dbReference type="Gene3D" id="2.40.50.140">
    <property type="entry name" value="Nucleic acid-binding proteins"/>
    <property type="match status" value="1"/>
</dbReference>
<dbReference type="InterPro" id="IPR012340">
    <property type="entry name" value="NA-bd_OB-fold"/>
</dbReference>
<name>A0A8J2RQK4_9CRUS</name>
<dbReference type="OrthoDB" id="6388389at2759"/>
<accession>A0A8J2RQK4</accession>
<proteinExistence type="predicted"/>
<protein>
    <submittedName>
        <fullName evidence="2">Uncharacterized protein</fullName>
    </submittedName>
</protein>
<feature type="region of interest" description="Disordered" evidence="1">
    <location>
        <begin position="222"/>
        <end position="243"/>
    </location>
</feature>
<dbReference type="Proteomes" id="UP000789390">
    <property type="component" value="Unassembled WGS sequence"/>
</dbReference>
<comment type="caution">
    <text evidence="2">The sequence shown here is derived from an EMBL/GenBank/DDBJ whole genome shotgun (WGS) entry which is preliminary data.</text>
</comment>